<reference evidence="1 2" key="1">
    <citation type="submission" date="2019-07" db="EMBL/GenBank/DDBJ databases">
        <title>Draft genome sequences of 15 bacterial species constituting the stable defined intestinal microbiota of the GM15 gnotobiotic mouse model.</title>
        <authorList>
            <person name="Elie C."/>
            <person name="Mathieu A."/>
            <person name="Saliou A."/>
            <person name="Darnaud M."/>
            <person name="Leulier F."/>
            <person name="Tamellini A."/>
        </authorList>
    </citation>
    <scope>NUCLEOTIDE SEQUENCE [LARGE SCALE GENOMIC DNA]</scope>
    <source>
        <strain evidence="2">ASF 502</strain>
    </source>
</reference>
<dbReference type="RefSeq" id="WP_004068543.1">
    <property type="nucleotide sequence ID" value="NZ_VIRB01000003.1"/>
</dbReference>
<evidence type="ECO:0000313" key="1">
    <source>
        <dbReference type="EMBL" id="NDO67326.1"/>
    </source>
</evidence>
<dbReference type="AlphaFoldDB" id="A0A9X5C9E4"/>
<comment type="caution">
    <text evidence="1">The sequence shown here is derived from an EMBL/GenBank/DDBJ whole genome shotgun (WGS) entry which is preliminary data.</text>
</comment>
<proteinExistence type="predicted"/>
<sequence length="129" mass="14682">MKVKLLKKDKQFITLAEVPIVRQIILDMKEDECTVGKYAEMAVRAAFNGNAFGIEVLKASASIARNGRVWNLYSDESGTLDIWIDATVCVNDNEFIIIGAYLSDIWQITGSFDQEIVSHMYIRRFKEVE</sequence>
<gene>
    <name evidence="1" type="ORF">FMM80_00670</name>
</gene>
<dbReference type="EMBL" id="VIRB01000003">
    <property type="protein sequence ID" value="NDO67326.1"/>
    <property type="molecule type" value="Genomic_DNA"/>
</dbReference>
<dbReference type="Proteomes" id="UP000474104">
    <property type="component" value="Unassembled WGS sequence"/>
</dbReference>
<organism evidence="1 2">
    <name type="scientific">Schaedlerella arabinosiphila</name>
    <dbReference type="NCBI Taxonomy" id="2044587"/>
    <lineage>
        <taxon>Bacteria</taxon>
        <taxon>Bacillati</taxon>
        <taxon>Bacillota</taxon>
        <taxon>Clostridia</taxon>
        <taxon>Lachnospirales</taxon>
        <taxon>Lachnospiraceae</taxon>
        <taxon>Schaedlerella</taxon>
    </lineage>
</organism>
<protein>
    <submittedName>
        <fullName evidence="1">Uncharacterized protein</fullName>
    </submittedName>
</protein>
<evidence type="ECO:0000313" key="2">
    <source>
        <dbReference type="Proteomes" id="UP000474104"/>
    </source>
</evidence>
<accession>A0A9X5C9E4</accession>
<name>A0A9X5C9E4_9FIRM</name>